<comment type="catalytic activity">
    <reaction evidence="2 18 19">
        <text>(6R)-NADPHX = (6S)-NADPHX</text>
        <dbReference type="Rhea" id="RHEA:32227"/>
        <dbReference type="ChEBI" id="CHEBI:64076"/>
        <dbReference type="ChEBI" id="CHEBI:64077"/>
        <dbReference type="EC" id="5.1.99.6"/>
    </reaction>
</comment>
<dbReference type="RefSeq" id="WP_283399612.1">
    <property type="nucleotide sequence ID" value="NZ_FXUB01000001.1"/>
</dbReference>
<dbReference type="EC" id="5.1.99.6" evidence="19"/>
<feature type="binding site" evidence="17">
    <location>
        <position position="452"/>
    </location>
    <ligand>
        <name>(6S)-NADPHX</name>
        <dbReference type="ChEBI" id="CHEBI:64076"/>
    </ligand>
</feature>
<feature type="binding site" evidence="17">
    <location>
        <position position="385"/>
    </location>
    <ligand>
        <name>(6S)-NADPHX</name>
        <dbReference type="ChEBI" id="CHEBI:64076"/>
    </ligand>
</feature>
<dbReference type="EC" id="4.2.1.136" evidence="19"/>
<comment type="subunit">
    <text evidence="17">Homotetramer.</text>
</comment>
<comment type="similarity">
    <text evidence="18">Belongs to the NnrE/AIBP family.</text>
</comment>
<feature type="binding site" evidence="17">
    <location>
        <position position="335"/>
    </location>
    <ligand>
        <name>(6S)-NADPHX</name>
        <dbReference type="ChEBI" id="CHEBI:64076"/>
    </ligand>
</feature>
<dbReference type="Gene3D" id="3.40.1190.20">
    <property type="match status" value="1"/>
</dbReference>
<dbReference type="InterPro" id="IPR004443">
    <property type="entry name" value="YjeF_N_dom"/>
</dbReference>
<dbReference type="HAMAP" id="MF_01966">
    <property type="entry name" value="NADHX_epimerase"/>
    <property type="match status" value="1"/>
</dbReference>
<feature type="binding site" evidence="18">
    <location>
        <position position="57"/>
    </location>
    <ligand>
        <name>K(+)</name>
        <dbReference type="ChEBI" id="CHEBI:29103"/>
    </ligand>
</feature>
<protein>
    <recommendedName>
        <fullName evidence="19">Bifunctional NAD(P)H-hydrate repair enzyme</fullName>
    </recommendedName>
    <alternativeName>
        <fullName evidence="19">Nicotinamide nucleotide repair protein</fullName>
    </alternativeName>
    <domain>
        <recommendedName>
            <fullName evidence="19">ADP-dependent (S)-NAD(P)H-hydrate dehydratase</fullName>
            <ecNumber evidence="19">4.2.1.136</ecNumber>
        </recommendedName>
        <alternativeName>
            <fullName evidence="19">ADP-dependent NAD(P)HX dehydratase</fullName>
        </alternativeName>
    </domain>
    <domain>
        <recommendedName>
            <fullName evidence="19">NAD(P)H-hydrate epimerase</fullName>
            <ecNumber evidence="19">5.1.99.6</ecNumber>
        </recommendedName>
    </domain>
</protein>
<feature type="domain" description="YjeF N-terminal" evidence="21">
    <location>
        <begin position="9"/>
        <end position="217"/>
    </location>
</feature>
<dbReference type="PANTHER" id="PTHR12592:SF0">
    <property type="entry name" value="ATP-DEPENDENT (S)-NAD(P)H-HYDRATE DEHYDRATASE"/>
    <property type="match status" value="1"/>
</dbReference>
<dbReference type="PROSITE" id="PS51383">
    <property type="entry name" value="YJEF_C_3"/>
    <property type="match status" value="1"/>
</dbReference>
<evidence type="ECO:0000256" key="9">
    <source>
        <dbReference type="ARBA" id="ARBA00022958"/>
    </source>
</evidence>
<keyword evidence="5 18" id="KW-0479">Metal-binding</keyword>
<feature type="binding site" evidence="18">
    <location>
        <position position="127"/>
    </location>
    <ligand>
        <name>K(+)</name>
        <dbReference type="ChEBI" id="CHEBI:29103"/>
    </ligand>
</feature>
<evidence type="ECO:0000256" key="10">
    <source>
        <dbReference type="ARBA" id="ARBA00023027"/>
    </source>
</evidence>
<feature type="binding site" evidence="17">
    <location>
        <position position="262"/>
    </location>
    <ligand>
        <name>(6S)-NADPHX</name>
        <dbReference type="ChEBI" id="CHEBI:64076"/>
    </ligand>
</feature>
<proteinExistence type="inferred from homology"/>
<evidence type="ECO:0000256" key="6">
    <source>
        <dbReference type="ARBA" id="ARBA00022741"/>
    </source>
</evidence>
<keyword evidence="6 17" id="KW-0547">Nucleotide-binding</keyword>
<sequence>MRLLTSSEMAAVDRETIQNLGIPGTVLMENAARGVATVIYKYVEGNSVLVVCGGGNNGGDGLAAARNLYNMGYDVEVVMLTQPEKLKGDAKLNYSILSKLPVPIYILKETELFEFGLKLRDFDIVVDAIFGTGLSRPVEGIYKQVIDLINRYAQKVVAVDIPSGLSGSTGEILGTCVIADYTVTFAYPKIVHVMPPACEYVGEVFIVDISIPEEATSVLDTDRFILTFEEVAFLLPPREIMSHKYTFGHLAVIGGSKGKTGAPSMVAEASLRTGTGLSTVIVPSSLNEIFEIKLTEAMSIPVEDENKGCFTASSVQTVLDVVESGKFSAVAIGPGLGNDPETFEFAREFIRQCSKPMVIDADGLNALAENPEILKSKENVIVTPHIGEFSRLTKLSKEEILSDLFGCAQDFAVEYGVTVVLKSGRTVIATPDGKLYLNVIGNPGMATAGTGDVLAGVIGGLLAMGLEAEDAAKLGVFLHSLSGDLAAQKLTQESLIATDLIKYLPEAIKFLKQKESSPAKNELPFVTSLRECVGV</sequence>
<dbReference type="InterPro" id="IPR017953">
    <property type="entry name" value="Carbohydrate_kinase_pred_CS"/>
</dbReference>
<keyword evidence="11 18" id="KW-0413">Isomerase</keyword>
<dbReference type="EMBL" id="FXUB01000001">
    <property type="protein sequence ID" value="SMP03098.1"/>
    <property type="molecule type" value="Genomic_DNA"/>
</dbReference>
<evidence type="ECO:0000256" key="8">
    <source>
        <dbReference type="ARBA" id="ARBA00022857"/>
    </source>
</evidence>
<dbReference type="Gene3D" id="3.40.50.10260">
    <property type="entry name" value="YjeF N-terminal domain"/>
    <property type="match status" value="1"/>
</dbReference>
<comment type="function">
    <text evidence="18">Catalyzes the epimerization of the S- and R-forms of NAD(P)HX, a damaged form of NAD(P)H that is a result of enzymatic or heat-dependent hydration. This is a prerequisite for the S-specific NAD(P)H-hydrate dehydratase to allow the repair of both epimers of NAD(P)HX.</text>
</comment>
<name>A0ABY1NAS5_9BACT</name>
<dbReference type="NCBIfam" id="TIGR00197">
    <property type="entry name" value="yjeF_nterm"/>
    <property type="match status" value="1"/>
</dbReference>
<gene>
    <name evidence="18" type="primary">nnrE</name>
    <name evidence="17" type="synonym">nnrD</name>
    <name evidence="22" type="ORF">SAMN06265339_0098</name>
</gene>
<dbReference type="SUPFAM" id="SSF53613">
    <property type="entry name" value="Ribokinase-like"/>
    <property type="match status" value="1"/>
</dbReference>
<comment type="similarity">
    <text evidence="4 19">In the C-terminal section; belongs to the NnrD/CARKD family.</text>
</comment>
<dbReference type="PROSITE" id="PS01050">
    <property type="entry name" value="YJEF_C_2"/>
    <property type="match status" value="1"/>
</dbReference>
<keyword evidence="13" id="KW-0511">Multifunctional enzyme</keyword>
<dbReference type="InterPro" id="IPR030677">
    <property type="entry name" value="Nnr"/>
</dbReference>
<dbReference type="InterPro" id="IPR029056">
    <property type="entry name" value="Ribokinase-like"/>
</dbReference>
<dbReference type="Pfam" id="PF01256">
    <property type="entry name" value="Carb_kinase"/>
    <property type="match status" value="1"/>
</dbReference>
<comment type="similarity">
    <text evidence="3 19">In the N-terminal section; belongs to the NnrE/AIBP family.</text>
</comment>
<dbReference type="PROSITE" id="PS51385">
    <property type="entry name" value="YJEF_N"/>
    <property type="match status" value="1"/>
</dbReference>
<evidence type="ECO:0000313" key="23">
    <source>
        <dbReference type="Proteomes" id="UP001157911"/>
    </source>
</evidence>
<feature type="binding site" evidence="18">
    <location>
        <position position="142"/>
    </location>
    <ligand>
        <name>(6S)-NADPHX</name>
        <dbReference type="ChEBI" id="CHEBI:64076"/>
    </ligand>
</feature>
<reference evidence="22 23" key="1">
    <citation type="submission" date="2017-05" db="EMBL/GenBank/DDBJ databases">
        <authorList>
            <person name="Varghese N."/>
            <person name="Submissions S."/>
        </authorList>
    </citation>
    <scope>NUCLEOTIDE SEQUENCE [LARGE SCALE GENOMIC DNA]</scope>
    <source>
        <strain evidence="22 23">DSM 15522</strain>
    </source>
</reference>
<evidence type="ECO:0000256" key="2">
    <source>
        <dbReference type="ARBA" id="ARBA00000909"/>
    </source>
</evidence>
<feature type="binding site" evidence="18">
    <location>
        <position position="160"/>
    </location>
    <ligand>
        <name>(6S)-NADPHX</name>
        <dbReference type="ChEBI" id="CHEBI:64076"/>
    </ligand>
</feature>
<keyword evidence="23" id="KW-1185">Reference proteome</keyword>
<evidence type="ECO:0000256" key="12">
    <source>
        <dbReference type="ARBA" id="ARBA00023239"/>
    </source>
</evidence>
<evidence type="ECO:0000256" key="1">
    <source>
        <dbReference type="ARBA" id="ARBA00000013"/>
    </source>
</evidence>
<evidence type="ECO:0000256" key="17">
    <source>
        <dbReference type="HAMAP-Rule" id="MF_01965"/>
    </source>
</evidence>
<comment type="caution">
    <text evidence="22">The sequence shown here is derived from an EMBL/GenBank/DDBJ whole genome shotgun (WGS) entry which is preliminary data.</text>
</comment>
<evidence type="ECO:0000256" key="5">
    <source>
        <dbReference type="ARBA" id="ARBA00022723"/>
    </source>
</evidence>
<dbReference type="SUPFAM" id="SSF64153">
    <property type="entry name" value="YjeF N-terminal domain-like"/>
    <property type="match status" value="1"/>
</dbReference>
<evidence type="ECO:0000256" key="19">
    <source>
        <dbReference type="PIRNR" id="PIRNR017184"/>
    </source>
</evidence>
<dbReference type="CDD" id="cd01171">
    <property type="entry name" value="YXKO-related"/>
    <property type="match status" value="1"/>
</dbReference>
<keyword evidence="8 17" id="KW-0521">NADP</keyword>
<comment type="similarity">
    <text evidence="17">Belongs to the NnrD/CARKD family.</text>
</comment>
<evidence type="ECO:0000256" key="18">
    <source>
        <dbReference type="HAMAP-Rule" id="MF_01966"/>
    </source>
</evidence>
<evidence type="ECO:0000313" key="22">
    <source>
        <dbReference type="EMBL" id="SMP03098.1"/>
    </source>
</evidence>
<evidence type="ECO:0000256" key="11">
    <source>
        <dbReference type="ARBA" id="ARBA00023235"/>
    </source>
</evidence>
<dbReference type="NCBIfam" id="TIGR00196">
    <property type="entry name" value="yjeF_cterm"/>
    <property type="match status" value="1"/>
</dbReference>
<comment type="catalytic activity">
    <reaction evidence="16 17 19">
        <text>(6S)-NADPHX + ADP = AMP + phosphate + NADPH + H(+)</text>
        <dbReference type="Rhea" id="RHEA:32235"/>
        <dbReference type="ChEBI" id="CHEBI:15378"/>
        <dbReference type="ChEBI" id="CHEBI:43474"/>
        <dbReference type="ChEBI" id="CHEBI:57783"/>
        <dbReference type="ChEBI" id="CHEBI:64076"/>
        <dbReference type="ChEBI" id="CHEBI:456215"/>
        <dbReference type="ChEBI" id="CHEBI:456216"/>
        <dbReference type="EC" id="4.2.1.136"/>
    </reaction>
</comment>
<feature type="binding site" evidence="18">
    <location>
        <begin position="56"/>
        <end position="60"/>
    </location>
    <ligand>
        <name>(6S)-NADPHX</name>
        <dbReference type="ChEBI" id="CHEBI:64076"/>
    </ligand>
</feature>
<keyword evidence="10 17" id="KW-0520">NAD</keyword>
<evidence type="ECO:0000256" key="13">
    <source>
        <dbReference type="ARBA" id="ARBA00023268"/>
    </source>
</evidence>
<dbReference type="PIRSF" id="PIRSF017184">
    <property type="entry name" value="Nnr"/>
    <property type="match status" value="1"/>
</dbReference>
<comment type="catalytic activity">
    <reaction evidence="15 17 19">
        <text>(6S)-NADHX + ADP = AMP + phosphate + NADH + H(+)</text>
        <dbReference type="Rhea" id="RHEA:32223"/>
        <dbReference type="ChEBI" id="CHEBI:15378"/>
        <dbReference type="ChEBI" id="CHEBI:43474"/>
        <dbReference type="ChEBI" id="CHEBI:57945"/>
        <dbReference type="ChEBI" id="CHEBI:64074"/>
        <dbReference type="ChEBI" id="CHEBI:456215"/>
        <dbReference type="ChEBI" id="CHEBI:456216"/>
        <dbReference type="EC" id="4.2.1.136"/>
    </reaction>
</comment>
<comment type="function">
    <text evidence="14 19">Bifunctional enzyme that catalyzes the epimerization of the S- and R-forms of NAD(P)HX and the dehydration of the S-form of NAD(P)HX at the expense of ADP, which is converted to AMP. This allows the repair of both epimers of NAD(P)HX, a damaged form of NAD(P)H that is a result of enzymatic or heat-dependent hydration.</text>
</comment>
<feature type="binding site" evidence="18">
    <location>
        <position position="163"/>
    </location>
    <ligand>
        <name>K(+)</name>
        <dbReference type="ChEBI" id="CHEBI:29103"/>
    </ligand>
</feature>
<dbReference type="PANTHER" id="PTHR12592">
    <property type="entry name" value="ATP-DEPENDENT (S)-NAD(P)H-HYDRATE DEHYDRATASE FAMILY MEMBER"/>
    <property type="match status" value="1"/>
</dbReference>
<evidence type="ECO:0000256" key="4">
    <source>
        <dbReference type="ARBA" id="ARBA00009524"/>
    </source>
</evidence>
<dbReference type="Pfam" id="PF03853">
    <property type="entry name" value="YjeF_N"/>
    <property type="match status" value="1"/>
</dbReference>
<evidence type="ECO:0000256" key="7">
    <source>
        <dbReference type="ARBA" id="ARBA00022840"/>
    </source>
</evidence>
<dbReference type="PROSITE" id="PS01049">
    <property type="entry name" value="YJEF_C_1"/>
    <property type="match status" value="1"/>
</dbReference>
<feature type="binding site" evidence="18">
    <location>
        <begin position="131"/>
        <end position="137"/>
    </location>
    <ligand>
        <name>(6S)-NADPHX</name>
        <dbReference type="ChEBI" id="CHEBI:64076"/>
    </ligand>
</feature>
<keyword evidence="7 17" id="KW-0067">ATP-binding</keyword>
<dbReference type="HAMAP" id="MF_01965">
    <property type="entry name" value="NADHX_dehydratase"/>
    <property type="match status" value="1"/>
</dbReference>
<evidence type="ECO:0000256" key="3">
    <source>
        <dbReference type="ARBA" id="ARBA00006001"/>
    </source>
</evidence>
<organism evidence="22 23">
    <name type="scientific">Desulfurobacterium pacificum</name>
    <dbReference type="NCBI Taxonomy" id="240166"/>
    <lineage>
        <taxon>Bacteria</taxon>
        <taxon>Pseudomonadati</taxon>
        <taxon>Aquificota</taxon>
        <taxon>Aquificia</taxon>
        <taxon>Desulfurobacteriales</taxon>
        <taxon>Desulfurobacteriaceae</taxon>
        <taxon>Desulfurobacterium</taxon>
    </lineage>
</organism>
<feature type="domain" description="YjeF C-terminal" evidence="20">
    <location>
        <begin position="227"/>
        <end position="511"/>
    </location>
</feature>
<dbReference type="InterPro" id="IPR000631">
    <property type="entry name" value="CARKD"/>
</dbReference>
<accession>A0ABY1NAS5</accession>
<dbReference type="Proteomes" id="UP001157911">
    <property type="component" value="Unassembled WGS sequence"/>
</dbReference>
<evidence type="ECO:0000256" key="15">
    <source>
        <dbReference type="ARBA" id="ARBA00048238"/>
    </source>
</evidence>
<evidence type="ECO:0000256" key="14">
    <source>
        <dbReference type="ARBA" id="ARBA00025153"/>
    </source>
</evidence>
<evidence type="ECO:0000259" key="21">
    <source>
        <dbReference type="PROSITE" id="PS51385"/>
    </source>
</evidence>
<comment type="cofactor">
    <cofactor evidence="18 19">
        <name>K(+)</name>
        <dbReference type="ChEBI" id="CHEBI:29103"/>
    </cofactor>
    <text evidence="18 19">Binds 1 potassium ion per subunit.</text>
</comment>
<comment type="function">
    <text evidence="17">Catalyzes the dehydration of the S-form of NAD(P)HX at the expense of ADP, which is converted to AMP. Together with NAD(P)HX epimerase, which catalyzes the epimerization of the S- and R-forms, the enzyme allows the repair of both epimers of NAD(P)HX, a damaged form of NAD(P)H that is a result of enzymatic or heat-dependent hydration.</text>
</comment>
<dbReference type="InterPro" id="IPR036652">
    <property type="entry name" value="YjeF_N_dom_sf"/>
</dbReference>
<keyword evidence="12 17" id="KW-0456">Lyase</keyword>
<evidence type="ECO:0000259" key="20">
    <source>
        <dbReference type="PROSITE" id="PS51383"/>
    </source>
</evidence>
<keyword evidence="9 18" id="KW-0630">Potassium</keyword>
<evidence type="ECO:0000256" key="16">
    <source>
        <dbReference type="ARBA" id="ARBA00049209"/>
    </source>
</evidence>
<comment type="catalytic activity">
    <reaction evidence="1 18 19">
        <text>(6R)-NADHX = (6S)-NADHX</text>
        <dbReference type="Rhea" id="RHEA:32215"/>
        <dbReference type="ChEBI" id="CHEBI:64074"/>
        <dbReference type="ChEBI" id="CHEBI:64075"/>
        <dbReference type="EC" id="5.1.99.6"/>
    </reaction>
</comment>
<comment type="cofactor">
    <cofactor evidence="17">
        <name>Mg(2+)</name>
        <dbReference type="ChEBI" id="CHEBI:18420"/>
    </cofactor>
</comment>
<feature type="binding site" evidence="17">
    <location>
        <position position="451"/>
    </location>
    <ligand>
        <name>AMP</name>
        <dbReference type="ChEBI" id="CHEBI:456215"/>
    </ligand>
</feature>
<feature type="binding site" evidence="17">
    <location>
        <begin position="422"/>
        <end position="426"/>
    </location>
    <ligand>
        <name>AMP</name>
        <dbReference type="ChEBI" id="CHEBI:456215"/>
    </ligand>
</feature>